<comment type="caution">
    <text evidence="1">The sequence shown here is derived from an EMBL/GenBank/DDBJ whole genome shotgun (WGS) entry which is preliminary data.</text>
</comment>
<dbReference type="EMBL" id="VUJX02000015">
    <property type="protein sequence ID" value="KAL0929746.1"/>
    <property type="molecule type" value="Genomic_DNA"/>
</dbReference>
<dbReference type="Proteomes" id="UP000805649">
    <property type="component" value="Unassembled WGS sequence"/>
</dbReference>
<protein>
    <submittedName>
        <fullName evidence="1">Uncharacterized protein</fullName>
    </submittedName>
</protein>
<gene>
    <name evidence="1" type="ORF">CTRU02_215389</name>
</gene>
<sequence>MYSLAPASHIMLNNVGSGPTHEGPIYNRRSETLAALANRATSASREMLNTLVDVLEPSTMLKYVPATLVMETVPTEANDDVRLLRTSILAIRNGSPDDTHMAVRYARFLEVLLDSSHYSSRADTPAGVQGEQSTSVRDGLGISDMESHSDTTRYMMMPNDSDLTDVLNELGNVGDLVNWAEDPFGRLEEMGFLPNV</sequence>
<evidence type="ECO:0000313" key="1">
    <source>
        <dbReference type="EMBL" id="KAL0929746.1"/>
    </source>
</evidence>
<evidence type="ECO:0000313" key="2">
    <source>
        <dbReference type="Proteomes" id="UP000805649"/>
    </source>
</evidence>
<name>A0ACC3YDB0_COLTU</name>
<keyword evidence="2" id="KW-1185">Reference proteome</keyword>
<organism evidence="1 2">
    <name type="scientific">Colletotrichum truncatum</name>
    <name type="common">Anthracnose fungus</name>
    <name type="synonym">Colletotrichum capsici</name>
    <dbReference type="NCBI Taxonomy" id="5467"/>
    <lineage>
        <taxon>Eukaryota</taxon>
        <taxon>Fungi</taxon>
        <taxon>Dikarya</taxon>
        <taxon>Ascomycota</taxon>
        <taxon>Pezizomycotina</taxon>
        <taxon>Sordariomycetes</taxon>
        <taxon>Hypocreomycetidae</taxon>
        <taxon>Glomerellales</taxon>
        <taxon>Glomerellaceae</taxon>
        <taxon>Colletotrichum</taxon>
        <taxon>Colletotrichum truncatum species complex</taxon>
    </lineage>
</organism>
<proteinExistence type="predicted"/>
<accession>A0ACC3YDB0</accession>
<reference evidence="1 2" key="1">
    <citation type="journal article" date="2020" name="Phytopathology">
        <title>Genome Sequence Resources of Colletotrichum truncatum, C. plurivorum, C. musicola, and C. sojae: Four Species Pathogenic to Soybean (Glycine max).</title>
        <authorList>
            <person name="Rogerio F."/>
            <person name="Boufleur T.R."/>
            <person name="Ciampi-Guillardi M."/>
            <person name="Sukno S.A."/>
            <person name="Thon M.R."/>
            <person name="Massola Junior N.S."/>
            <person name="Baroncelli R."/>
        </authorList>
    </citation>
    <scope>NUCLEOTIDE SEQUENCE [LARGE SCALE GENOMIC DNA]</scope>
    <source>
        <strain evidence="1 2">CMES1059</strain>
    </source>
</reference>